<organism evidence="3 4">
    <name type="scientific">Tumebacillus avium</name>
    <dbReference type="NCBI Taxonomy" id="1903704"/>
    <lineage>
        <taxon>Bacteria</taxon>
        <taxon>Bacillati</taxon>
        <taxon>Bacillota</taxon>
        <taxon>Bacilli</taxon>
        <taxon>Bacillales</taxon>
        <taxon>Alicyclobacillaceae</taxon>
        <taxon>Tumebacillus</taxon>
    </lineage>
</organism>
<gene>
    <name evidence="3" type="ORF">CBW65_08930</name>
</gene>
<dbReference type="Proteomes" id="UP000195437">
    <property type="component" value="Chromosome"/>
</dbReference>
<feature type="signal peptide" evidence="1">
    <location>
        <begin position="1"/>
        <end position="26"/>
    </location>
</feature>
<dbReference type="KEGG" id="tum:CBW65_08930"/>
<dbReference type="EMBL" id="CP021434">
    <property type="protein sequence ID" value="ARU61141.1"/>
    <property type="molecule type" value="Genomic_DNA"/>
</dbReference>
<sequence length="224" mass="25408">MKTKNLLLTALAVSSIFTFSTNSSFAATNSTTTPEVELPIGEDLTYSFTTTMRKNAAYMAYYAMNEQDYQQTYPIATGKEFASKVRTGGVWDYKQYYGSTVQYLYNGLYVTGADVGNMHYGFVGRGAGFSDTLLKTAAGAYQIYSGTSYIGWYSSYFDDPRDQYWINYGISMYNNNSWPRSIAYSSSQIDTSLFQLLSKQEKNEIRFKVKSDVDKLKERPNKNQ</sequence>
<dbReference type="AlphaFoldDB" id="A0A1Y0IKV0"/>
<evidence type="ECO:0000313" key="3">
    <source>
        <dbReference type="EMBL" id="ARU61141.1"/>
    </source>
</evidence>
<feature type="domain" description="Bacterial toxin 44" evidence="2">
    <location>
        <begin position="81"/>
        <end position="175"/>
    </location>
</feature>
<dbReference type="OrthoDB" id="2161905at2"/>
<feature type="chain" id="PRO_5011007669" description="Bacterial toxin 44 domain-containing protein" evidence="1">
    <location>
        <begin position="27"/>
        <end position="224"/>
    </location>
</feature>
<evidence type="ECO:0000256" key="1">
    <source>
        <dbReference type="SAM" id="SignalP"/>
    </source>
</evidence>
<name>A0A1Y0IKV0_9BACL</name>
<accession>A0A1Y0IKV0</accession>
<keyword evidence="1" id="KW-0732">Signal</keyword>
<evidence type="ECO:0000259" key="2">
    <source>
        <dbReference type="Pfam" id="PF15607"/>
    </source>
</evidence>
<keyword evidence="4" id="KW-1185">Reference proteome</keyword>
<dbReference type="Pfam" id="PF15607">
    <property type="entry name" value="Ntox44"/>
    <property type="match status" value="1"/>
</dbReference>
<reference evidence="4" key="1">
    <citation type="submission" date="2017-05" db="EMBL/GenBank/DDBJ databases">
        <authorList>
            <person name="Sung H."/>
        </authorList>
    </citation>
    <scope>NUCLEOTIDE SEQUENCE [LARGE SCALE GENOMIC DNA]</scope>
    <source>
        <strain evidence="4">AR23208</strain>
    </source>
</reference>
<dbReference type="RefSeq" id="WP_087456523.1">
    <property type="nucleotide sequence ID" value="NZ_CP021434.1"/>
</dbReference>
<protein>
    <recommendedName>
        <fullName evidence="2">Bacterial toxin 44 domain-containing protein</fullName>
    </recommendedName>
</protein>
<dbReference type="InterPro" id="IPR028946">
    <property type="entry name" value="Ntox44"/>
</dbReference>
<proteinExistence type="predicted"/>
<evidence type="ECO:0000313" key="4">
    <source>
        <dbReference type="Proteomes" id="UP000195437"/>
    </source>
</evidence>